<dbReference type="GO" id="GO:0004857">
    <property type="term" value="F:enzyme inhibitor activity"/>
    <property type="evidence" value="ECO:0007669"/>
    <property type="project" value="InterPro"/>
</dbReference>
<evidence type="ECO:0000313" key="3">
    <source>
        <dbReference type="EMBL" id="KAK9932934.1"/>
    </source>
</evidence>
<gene>
    <name evidence="3" type="ORF">M0R45_020153</name>
</gene>
<name>A0AAW1X9C5_RUBAR</name>
<accession>A0AAW1X9C5</accession>
<feature type="chain" id="PRO_5043665637" description="Pectinesterase inhibitor domain-containing protein" evidence="1">
    <location>
        <begin position="23"/>
        <end position="167"/>
    </location>
</feature>
<comment type="caution">
    <text evidence="3">The sequence shown here is derived from an EMBL/GenBank/DDBJ whole genome shotgun (WGS) entry which is preliminary data.</text>
</comment>
<dbReference type="NCBIfam" id="TIGR01614">
    <property type="entry name" value="PME_inhib"/>
    <property type="match status" value="1"/>
</dbReference>
<evidence type="ECO:0000259" key="2">
    <source>
        <dbReference type="SMART" id="SM00856"/>
    </source>
</evidence>
<feature type="signal peptide" evidence="1">
    <location>
        <begin position="1"/>
        <end position="22"/>
    </location>
</feature>
<feature type="domain" description="Pectinesterase inhibitor" evidence="2">
    <location>
        <begin position="20"/>
        <end position="162"/>
    </location>
</feature>
<keyword evidence="4" id="KW-1185">Reference proteome</keyword>
<reference evidence="3 4" key="1">
    <citation type="journal article" date="2023" name="G3 (Bethesda)">
        <title>A chromosome-length genome assembly and annotation of blackberry (Rubus argutus, cv. 'Hillquist').</title>
        <authorList>
            <person name="Bruna T."/>
            <person name="Aryal R."/>
            <person name="Dudchenko O."/>
            <person name="Sargent D.J."/>
            <person name="Mead D."/>
            <person name="Buti M."/>
            <person name="Cavallini A."/>
            <person name="Hytonen T."/>
            <person name="Andres J."/>
            <person name="Pham M."/>
            <person name="Weisz D."/>
            <person name="Mascagni F."/>
            <person name="Usai G."/>
            <person name="Natali L."/>
            <person name="Bassil N."/>
            <person name="Fernandez G.E."/>
            <person name="Lomsadze A."/>
            <person name="Armour M."/>
            <person name="Olukolu B."/>
            <person name="Poorten T."/>
            <person name="Britton C."/>
            <person name="Davik J."/>
            <person name="Ashrafi H."/>
            <person name="Aiden E.L."/>
            <person name="Borodovsky M."/>
            <person name="Worthington M."/>
        </authorList>
    </citation>
    <scope>NUCLEOTIDE SEQUENCE [LARGE SCALE GENOMIC DNA]</scope>
    <source>
        <strain evidence="3">PI 553951</strain>
    </source>
</reference>
<dbReference type="AlphaFoldDB" id="A0AAW1X9C5"/>
<proteinExistence type="predicted"/>
<dbReference type="Gene3D" id="1.20.140.40">
    <property type="entry name" value="Invertase/pectin methylesterase inhibitor family protein"/>
    <property type="match status" value="1"/>
</dbReference>
<dbReference type="Proteomes" id="UP001457282">
    <property type="component" value="Unassembled WGS sequence"/>
</dbReference>
<organism evidence="3 4">
    <name type="scientific">Rubus argutus</name>
    <name type="common">Southern blackberry</name>
    <dbReference type="NCBI Taxonomy" id="59490"/>
    <lineage>
        <taxon>Eukaryota</taxon>
        <taxon>Viridiplantae</taxon>
        <taxon>Streptophyta</taxon>
        <taxon>Embryophyta</taxon>
        <taxon>Tracheophyta</taxon>
        <taxon>Spermatophyta</taxon>
        <taxon>Magnoliopsida</taxon>
        <taxon>eudicotyledons</taxon>
        <taxon>Gunneridae</taxon>
        <taxon>Pentapetalae</taxon>
        <taxon>rosids</taxon>
        <taxon>fabids</taxon>
        <taxon>Rosales</taxon>
        <taxon>Rosaceae</taxon>
        <taxon>Rosoideae</taxon>
        <taxon>Rosoideae incertae sedis</taxon>
        <taxon>Rubus</taxon>
    </lineage>
</organism>
<evidence type="ECO:0000313" key="4">
    <source>
        <dbReference type="Proteomes" id="UP001457282"/>
    </source>
</evidence>
<dbReference type="SMART" id="SM00856">
    <property type="entry name" value="PMEI"/>
    <property type="match status" value="1"/>
</dbReference>
<dbReference type="EMBL" id="JBEDUW010000004">
    <property type="protein sequence ID" value="KAK9932934.1"/>
    <property type="molecule type" value="Genomic_DNA"/>
</dbReference>
<dbReference type="Pfam" id="PF04043">
    <property type="entry name" value="PMEI"/>
    <property type="match status" value="1"/>
</dbReference>
<keyword evidence="1" id="KW-0732">Signal</keyword>
<protein>
    <recommendedName>
        <fullName evidence="2">Pectinesterase inhibitor domain-containing protein</fullName>
    </recommendedName>
</protein>
<dbReference type="InterPro" id="IPR035513">
    <property type="entry name" value="Invertase/methylesterase_inhib"/>
</dbReference>
<evidence type="ECO:0000256" key="1">
    <source>
        <dbReference type="SAM" id="SignalP"/>
    </source>
</evidence>
<sequence>MKSLISVAAVVLCVFQIVFVDADLIDDTCRNTPEPAICSSSLKPFYKTHEPKSVRELATLLASTALVDKIYATDNVIKGLQKGSPGDKSLLNCSNIFADIKNRRIEQFRRSLINRDYDSTMKELNNIVDVTEVCRRGIELSRSVLAGKCTQVTDLAQDAVSVILQIP</sequence>
<dbReference type="SUPFAM" id="SSF101148">
    <property type="entry name" value="Plant invertase/pectin methylesterase inhibitor"/>
    <property type="match status" value="1"/>
</dbReference>
<dbReference type="InterPro" id="IPR006501">
    <property type="entry name" value="Pectinesterase_inhib_dom"/>
</dbReference>